<dbReference type="GO" id="GO:0005344">
    <property type="term" value="F:oxygen carrier activity"/>
    <property type="evidence" value="ECO:0007669"/>
    <property type="project" value="UniProtKB-UniRule"/>
</dbReference>
<dbReference type="Gene3D" id="2.40.30.10">
    <property type="entry name" value="Translation factors"/>
    <property type="match status" value="1"/>
</dbReference>
<sequence length="407" mass="45312">MLKQATIDIIKSTVPALEVHGTDITKRFYTRLFETHPELLNIFNHANQKQGKQQTALANMVLAAAVHIDKLEAIIPAVVQVAHKHRSLGVKPEHYPVVGENLLLAIKEVLGDAATDEILHAWKEAYGVIADAFIGIEAEMYKEAENRKGGWKGFRPFIVVKKMRESDVITSFYLRPEDGKELAGFEPGQYITIRLNIPGEKYTLNRQYSLSDRPGLDYYRISVKKEAGRDGKAEGIVSGYLHENVEEGDVLDISAPAGDFVLDRSKRTPVVLISGGVGLTPTISMLNTIAEEMPEREVTFIHAAIHGGTHAMAEHVRQMKERLPHLQSYVCYERPREEDRKCGAFDREGLIEAGWLSELLSHAVRPDIYLCGPAPFMASVYRALTGMNVPPAQIHYEYFGPSAGVLA</sequence>
<keyword evidence="15" id="KW-0216">Detoxification</keyword>
<dbReference type="EC" id="1.14.12.17" evidence="15"/>
<dbReference type="Pfam" id="PF00175">
    <property type="entry name" value="NAD_binding_1"/>
    <property type="match status" value="1"/>
</dbReference>
<feature type="site" description="Influences the redox potential of the prosthetic heme and FAD groups" evidence="15">
    <location>
        <position position="397"/>
    </location>
</feature>
<dbReference type="InterPro" id="IPR023950">
    <property type="entry name" value="Hmp"/>
</dbReference>
<dbReference type="GO" id="GO:0046210">
    <property type="term" value="P:nitric oxide catabolic process"/>
    <property type="evidence" value="ECO:0007669"/>
    <property type="project" value="TreeGrafter"/>
</dbReference>
<dbReference type="GO" id="GO:0009636">
    <property type="term" value="P:response to toxic substance"/>
    <property type="evidence" value="ECO:0007669"/>
    <property type="project" value="UniProtKB-KW"/>
</dbReference>
<dbReference type="InterPro" id="IPR009050">
    <property type="entry name" value="Globin-like_sf"/>
</dbReference>
<keyword evidence="5 15" id="KW-0561">Oxygen transport</keyword>
<dbReference type="PROSITE" id="PS51384">
    <property type="entry name" value="FAD_FR"/>
    <property type="match status" value="1"/>
</dbReference>
<comment type="cofactor">
    <cofactor evidence="15">
        <name>FAD</name>
        <dbReference type="ChEBI" id="CHEBI:57692"/>
    </cofactor>
    <text evidence="15">Binds 1 FAD per subunit.</text>
</comment>
<dbReference type="RefSeq" id="WP_079940566.1">
    <property type="nucleotide sequence ID" value="NZ_CP019655.1"/>
</dbReference>
<keyword evidence="4 15" id="KW-0349">Heme</keyword>
<dbReference type="Proteomes" id="UP000239833">
    <property type="component" value="Chromosome"/>
</dbReference>
<dbReference type="InterPro" id="IPR001433">
    <property type="entry name" value="OxRdtase_FAD/NAD-bd"/>
</dbReference>
<organism evidence="18 19">
    <name type="scientific">Paenibacillus larvae subsp. larvae</name>
    <dbReference type="NCBI Taxonomy" id="147375"/>
    <lineage>
        <taxon>Bacteria</taxon>
        <taxon>Bacillati</taxon>
        <taxon>Bacillota</taxon>
        <taxon>Bacilli</taxon>
        <taxon>Bacillales</taxon>
        <taxon>Paenibacillaceae</taxon>
        <taxon>Paenibacillus</taxon>
    </lineage>
</organism>
<keyword evidence="11 15" id="KW-0408">Iron</keyword>
<dbReference type="CDD" id="cd14777">
    <property type="entry name" value="Yhb1-globin-like"/>
    <property type="match status" value="1"/>
</dbReference>
<evidence type="ECO:0000313" key="18">
    <source>
        <dbReference type="EMBL" id="AVF25920.1"/>
    </source>
</evidence>
<dbReference type="CDD" id="cd06184">
    <property type="entry name" value="flavohem_like_fad_nad_binding"/>
    <property type="match status" value="1"/>
</dbReference>
<dbReference type="Pfam" id="PF00042">
    <property type="entry name" value="Globin"/>
    <property type="match status" value="1"/>
</dbReference>
<evidence type="ECO:0000259" key="16">
    <source>
        <dbReference type="PROSITE" id="PS01033"/>
    </source>
</evidence>
<evidence type="ECO:0000256" key="4">
    <source>
        <dbReference type="ARBA" id="ARBA00022617"/>
    </source>
</evidence>
<evidence type="ECO:0000256" key="1">
    <source>
        <dbReference type="ARBA" id="ARBA00006401"/>
    </source>
</evidence>
<dbReference type="GO" id="GO:0046872">
    <property type="term" value="F:metal ion binding"/>
    <property type="evidence" value="ECO:0007669"/>
    <property type="project" value="UniProtKB-KW"/>
</dbReference>
<dbReference type="PRINTS" id="PR00406">
    <property type="entry name" value="CYTB5RDTASE"/>
</dbReference>
<dbReference type="Gene3D" id="3.40.50.80">
    <property type="entry name" value="Nucleotide-binding domain of ferredoxin-NADP reductase (FNR) module"/>
    <property type="match status" value="1"/>
</dbReference>
<evidence type="ECO:0000313" key="19">
    <source>
        <dbReference type="Proteomes" id="UP000239833"/>
    </source>
</evidence>
<comment type="similarity">
    <text evidence="2 15">Belongs to the globin family. Two-domain flavohemoproteins subfamily.</text>
</comment>
<dbReference type="Pfam" id="PF00970">
    <property type="entry name" value="FAD_binding_6"/>
    <property type="match status" value="1"/>
</dbReference>
<gene>
    <name evidence="15 18" type="primary">hmp</name>
    <name evidence="18" type="ORF">ERICIII_01742</name>
</gene>
<keyword evidence="6 15" id="KW-0285">Flavoprotein</keyword>
<feature type="active site" description="Charge relay system" evidence="15">
    <location>
        <position position="137"/>
    </location>
</feature>
<feature type="binding site" evidence="15">
    <location>
        <begin position="276"/>
        <end position="281"/>
    </location>
    <ligand>
        <name>NADP(+)</name>
        <dbReference type="ChEBI" id="CHEBI:58349"/>
    </ligand>
</feature>
<feature type="binding site" evidence="15">
    <location>
        <begin position="206"/>
        <end position="209"/>
    </location>
    <ligand>
        <name>FAD</name>
        <dbReference type="ChEBI" id="CHEBI:57692"/>
    </ligand>
</feature>
<keyword evidence="8 15" id="KW-0274">FAD</keyword>
<dbReference type="AlphaFoldDB" id="A0A2L1TZ13"/>
<dbReference type="InterPro" id="IPR017938">
    <property type="entry name" value="Riboflavin_synthase-like_b-brl"/>
</dbReference>
<protein>
    <recommendedName>
        <fullName evidence="15">Flavohemoprotein</fullName>
    </recommendedName>
    <alternativeName>
        <fullName evidence="15">Flavohemoglobin</fullName>
    </alternativeName>
    <alternativeName>
        <fullName evidence="15">Hemoglobin-like protein</fullName>
    </alternativeName>
    <alternativeName>
        <fullName evidence="15">Nitric oxide dioxygenase</fullName>
        <shortName evidence="15">NO oxygenase</shortName>
        <shortName evidence="15">NOD</shortName>
        <ecNumber evidence="15">1.14.12.17</ecNumber>
    </alternativeName>
</protein>
<feature type="site" description="Involved in heme-bound ligand stabilization and O-O bond activation" evidence="15">
    <location>
        <position position="29"/>
    </location>
</feature>
<evidence type="ECO:0000256" key="5">
    <source>
        <dbReference type="ARBA" id="ARBA00022621"/>
    </source>
</evidence>
<feature type="binding site" description="proximal binding residue" evidence="15">
    <location>
        <position position="85"/>
    </location>
    <ligand>
        <name>heme b</name>
        <dbReference type="ChEBI" id="CHEBI:60344"/>
    </ligand>
    <ligandPart>
        <name>Fe</name>
        <dbReference type="ChEBI" id="CHEBI:18248"/>
    </ligandPart>
</feature>
<evidence type="ECO:0000259" key="17">
    <source>
        <dbReference type="PROSITE" id="PS51384"/>
    </source>
</evidence>
<proteinExistence type="inferred from homology"/>
<feature type="domain" description="Globin" evidence="16">
    <location>
        <begin position="1"/>
        <end position="138"/>
    </location>
</feature>
<dbReference type="InterPro" id="IPR017927">
    <property type="entry name" value="FAD-bd_FR_type"/>
</dbReference>
<evidence type="ECO:0000256" key="12">
    <source>
        <dbReference type="ARBA" id="ARBA00023027"/>
    </source>
</evidence>
<dbReference type="InterPro" id="IPR012292">
    <property type="entry name" value="Globin/Proto"/>
</dbReference>
<dbReference type="HAMAP" id="MF_01252">
    <property type="entry name" value="Hmp"/>
    <property type="match status" value="1"/>
</dbReference>
<dbReference type="FunFam" id="1.10.490.10:FF:000003">
    <property type="entry name" value="Flavohemoprotein"/>
    <property type="match status" value="1"/>
</dbReference>
<evidence type="ECO:0000256" key="11">
    <source>
        <dbReference type="ARBA" id="ARBA00023004"/>
    </source>
</evidence>
<dbReference type="SUPFAM" id="SSF63380">
    <property type="entry name" value="Riboflavin synthase domain-like"/>
    <property type="match status" value="1"/>
</dbReference>
<comment type="catalytic activity">
    <reaction evidence="13 15">
        <text>2 nitric oxide + NADH + 2 O2 = 2 nitrate + NAD(+) + H(+)</text>
        <dbReference type="Rhea" id="RHEA:19469"/>
        <dbReference type="ChEBI" id="CHEBI:15378"/>
        <dbReference type="ChEBI" id="CHEBI:15379"/>
        <dbReference type="ChEBI" id="CHEBI:16480"/>
        <dbReference type="ChEBI" id="CHEBI:17632"/>
        <dbReference type="ChEBI" id="CHEBI:57540"/>
        <dbReference type="ChEBI" id="CHEBI:57945"/>
        <dbReference type="EC" id="1.14.12.17"/>
    </reaction>
</comment>
<comment type="similarity">
    <text evidence="1 15">In the C-terminal section; belongs to the flavoprotein pyridine nucleotide cytochrome reductase family.</text>
</comment>
<dbReference type="FunFam" id="3.40.50.80:FF:000010">
    <property type="entry name" value="Flavohemoprotein"/>
    <property type="match status" value="1"/>
</dbReference>
<feature type="domain" description="FAD-binding FR-type" evidence="17">
    <location>
        <begin position="152"/>
        <end position="263"/>
    </location>
</feature>
<feature type="site" description="Influences the redox potential of the prosthetic heme and FAD groups" evidence="15">
    <location>
        <position position="84"/>
    </location>
</feature>
<dbReference type="GO" id="GO:0071500">
    <property type="term" value="P:cellular response to nitrosative stress"/>
    <property type="evidence" value="ECO:0007669"/>
    <property type="project" value="TreeGrafter"/>
</dbReference>
<evidence type="ECO:0000256" key="15">
    <source>
        <dbReference type="HAMAP-Rule" id="MF_01252"/>
    </source>
</evidence>
<dbReference type="InterPro" id="IPR008333">
    <property type="entry name" value="Cbr1-like_FAD-bd_dom"/>
</dbReference>
<dbReference type="GeneID" id="64218507"/>
<dbReference type="GO" id="GO:0020037">
    <property type="term" value="F:heme binding"/>
    <property type="evidence" value="ECO:0007669"/>
    <property type="project" value="InterPro"/>
</dbReference>
<evidence type="ECO:0000256" key="9">
    <source>
        <dbReference type="ARBA" id="ARBA00022857"/>
    </source>
</evidence>
<evidence type="ECO:0000256" key="10">
    <source>
        <dbReference type="ARBA" id="ARBA00023002"/>
    </source>
</evidence>
<reference evidence="19" key="1">
    <citation type="submission" date="2017-02" db="EMBL/GenBank/DDBJ databases">
        <title>Delineation of Paenibacillus larvae strains originating from foulbrood outbreaks.</title>
        <authorList>
            <person name="Beims H."/>
            <person name="Bunk B."/>
            <person name="Sproeer C."/>
            <person name="Mohr K.I."/>
            <person name="Pradella S."/>
            <person name="Guenther G."/>
            <person name="Rohde M."/>
            <person name="von der Ohe W."/>
            <person name="Steinert M."/>
        </authorList>
    </citation>
    <scope>NUCLEOTIDE SEQUENCE [LARGE SCALE GENOMIC DNA]</scope>
    <source>
        <strain evidence="19">Eric_III</strain>
    </source>
</reference>
<keyword evidence="9 15" id="KW-0521">NADP</keyword>
<dbReference type="EMBL" id="CP019655">
    <property type="protein sequence ID" value="AVF25920.1"/>
    <property type="molecule type" value="Genomic_DNA"/>
</dbReference>
<comment type="domain">
    <text evidence="15">Consists of two distinct domains; an N-terminal heme-containing oxygen-binding domain and a C-terminal reductase domain with binding sites for FAD and NAD(P)H.</text>
</comment>
<evidence type="ECO:0000256" key="13">
    <source>
        <dbReference type="ARBA" id="ARBA00048649"/>
    </source>
</evidence>
<dbReference type="PANTHER" id="PTHR43396:SF3">
    <property type="entry name" value="FLAVOHEMOPROTEIN"/>
    <property type="match status" value="1"/>
</dbReference>
<dbReference type="GO" id="GO:0071949">
    <property type="term" value="F:FAD binding"/>
    <property type="evidence" value="ECO:0007669"/>
    <property type="project" value="InterPro"/>
</dbReference>
<evidence type="ECO:0000256" key="7">
    <source>
        <dbReference type="ARBA" id="ARBA00022723"/>
    </source>
</evidence>
<feature type="active site" description="Charge relay system" evidence="15">
    <location>
        <position position="95"/>
    </location>
</feature>
<keyword evidence="10 15" id="KW-0560">Oxidoreductase</keyword>
<evidence type="ECO:0000256" key="3">
    <source>
        <dbReference type="ARBA" id="ARBA00022448"/>
    </source>
</evidence>
<keyword evidence="3 15" id="KW-0813">Transport</keyword>
<dbReference type="FunFam" id="2.40.30.10:FF:000034">
    <property type="entry name" value="Flavohemoprotein"/>
    <property type="match status" value="1"/>
</dbReference>
<comment type="catalytic activity">
    <reaction evidence="14 15">
        <text>2 nitric oxide + NADPH + 2 O2 = 2 nitrate + NADP(+) + H(+)</text>
        <dbReference type="Rhea" id="RHEA:19465"/>
        <dbReference type="ChEBI" id="CHEBI:15378"/>
        <dbReference type="ChEBI" id="CHEBI:15379"/>
        <dbReference type="ChEBI" id="CHEBI:16480"/>
        <dbReference type="ChEBI" id="CHEBI:17632"/>
        <dbReference type="ChEBI" id="CHEBI:57783"/>
        <dbReference type="ChEBI" id="CHEBI:58349"/>
        <dbReference type="EC" id="1.14.12.17"/>
    </reaction>
</comment>
<feature type="binding site" evidence="15">
    <location>
        <position position="190"/>
    </location>
    <ligand>
        <name>FAD</name>
        <dbReference type="ChEBI" id="CHEBI:57692"/>
    </ligand>
</feature>
<evidence type="ECO:0000256" key="8">
    <source>
        <dbReference type="ARBA" id="ARBA00022827"/>
    </source>
</evidence>
<dbReference type="InterPro" id="IPR039261">
    <property type="entry name" value="FNR_nucleotide-bd"/>
</dbReference>
<name>A0A2L1TZ13_9BACL</name>
<dbReference type="SUPFAM" id="SSF46458">
    <property type="entry name" value="Globin-like"/>
    <property type="match status" value="1"/>
</dbReference>
<dbReference type="Gene3D" id="1.10.490.10">
    <property type="entry name" value="Globins"/>
    <property type="match status" value="1"/>
</dbReference>
<evidence type="ECO:0000256" key="14">
    <source>
        <dbReference type="ARBA" id="ARBA00049433"/>
    </source>
</evidence>
<dbReference type="PROSITE" id="PS01033">
    <property type="entry name" value="GLOBIN"/>
    <property type="match status" value="1"/>
</dbReference>
<comment type="caution">
    <text evidence="15">Lacks conserved residue(s) required for the propagation of feature annotation.</text>
</comment>
<evidence type="ECO:0000256" key="6">
    <source>
        <dbReference type="ARBA" id="ARBA00022630"/>
    </source>
</evidence>
<dbReference type="GO" id="GO:0008941">
    <property type="term" value="F:nitric oxide dioxygenase NAD(P)H activity"/>
    <property type="evidence" value="ECO:0007669"/>
    <property type="project" value="UniProtKB-UniRule"/>
</dbReference>
<dbReference type="SUPFAM" id="SSF52343">
    <property type="entry name" value="Ferredoxin reductase-like, C-terminal NADP-linked domain"/>
    <property type="match status" value="1"/>
</dbReference>
<comment type="function">
    <text evidence="15">Is involved in NO detoxification in an aerobic process, termed nitric oxide dioxygenase (NOD) reaction that utilizes O(2) and NAD(P)H to convert NO to nitrate, which protects the bacterium from various noxious nitrogen compounds. Therefore, plays a central role in the inducible response to nitrosative stress.</text>
</comment>
<dbReference type="PANTHER" id="PTHR43396">
    <property type="entry name" value="FLAVOHEMOPROTEIN"/>
    <property type="match status" value="1"/>
</dbReference>
<dbReference type="NCBIfam" id="NF009805">
    <property type="entry name" value="PRK13289.1"/>
    <property type="match status" value="1"/>
</dbReference>
<dbReference type="STRING" id="147375.BXP28_22290"/>
<keyword evidence="18" id="KW-0223">Dioxygenase</keyword>
<keyword evidence="12 15" id="KW-0520">NAD</keyword>
<accession>A0A2L1TZ13</accession>
<keyword evidence="7 15" id="KW-0479">Metal-binding</keyword>
<feature type="region of interest" description="Reductase" evidence="15">
    <location>
        <begin position="149"/>
        <end position="407"/>
    </location>
</feature>
<comment type="cofactor">
    <cofactor evidence="15">
        <name>heme b</name>
        <dbReference type="ChEBI" id="CHEBI:60344"/>
    </cofactor>
    <text evidence="15">Binds 1 heme b (iron(II)-protoporphyrin IX) group per subunit.</text>
</comment>
<dbReference type="InterPro" id="IPR000971">
    <property type="entry name" value="Globin"/>
</dbReference>
<evidence type="ECO:0000256" key="2">
    <source>
        <dbReference type="ARBA" id="ARBA00008414"/>
    </source>
</evidence>
<dbReference type="GO" id="GO:0019825">
    <property type="term" value="F:oxygen binding"/>
    <property type="evidence" value="ECO:0007669"/>
    <property type="project" value="InterPro"/>
</dbReference>